<keyword evidence="3" id="KW-0804">Transcription</keyword>
<evidence type="ECO:0000256" key="5">
    <source>
        <dbReference type="PROSITE-ProRule" id="PRU01191"/>
    </source>
</evidence>
<dbReference type="EMBL" id="JARPOI010000004">
    <property type="protein sequence ID" value="KAJ9182757.1"/>
    <property type="molecule type" value="Genomic_DNA"/>
</dbReference>
<comment type="subcellular location">
    <subcellularLocation>
        <location evidence="1">Nucleus</location>
    </subcellularLocation>
</comment>
<evidence type="ECO:0000256" key="4">
    <source>
        <dbReference type="ARBA" id="ARBA00023242"/>
    </source>
</evidence>
<feature type="region of interest" description="Leucine repeat I (LRI)" evidence="5">
    <location>
        <begin position="197"/>
        <end position="257"/>
    </location>
</feature>
<feature type="region of interest" description="Leucine repeat II (LRII)" evidence="5">
    <location>
        <begin position="357"/>
        <end position="389"/>
    </location>
</feature>
<sequence length="569" mass="63277">MESHQLFRYGITGAGISYSSSYPIAPSMPNILFESFNSDIGNSPSSTFSNQFDCDSFTTLSESQEQYSSTENPSGASPSCNSSLESSSYFHQLSPPLLHDANSSQNIKHALLRLETALMGPDDDENITMANTSLGESSRPQTSGQRTRAWSQERQGSCGNQPQTSFVSRSKQSDEGASVEKRLKAIEEAKFQSIPPSNLKQLLIACAKALAENNINEFDKLIEKARGAVSISGEPIQRLGAYLVEGLVARKKSSGNNIYRSFSCREPESRDLLSYMQILYEICPYLKFGYMAANGAIAEACKNEDRIHIIDFQIAQGTQWITLLQALAAKPDGAPHVRITGIDDPVNKHARGDGLEAVQRRLAAISEKFNIAIEFHGVPVFAPDVTRDMLDVRPGEALAVNFPLQLHHTPDESVDVSNPRDGLLRMVKSLNPKVVTLVEQESNTNTAPFLTRFIETLDYYLAMFESIDVTLPRDRKERIGVEQHCLAKDIVNVIACEGKERVERHELFGKWKSRLTMAGFRHYPLSSYVNSVISRLLRCYSENYTLVEKDGVMLLGWKNRNLVSASAWN</sequence>
<proteinExistence type="inferred from homology"/>
<evidence type="ECO:0000313" key="7">
    <source>
        <dbReference type="EMBL" id="KAJ9182757.1"/>
    </source>
</evidence>
<dbReference type="Proteomes" id="UP001174677">
    <property type="component" value="Chromosome 4"/>
</dbReference>
<feature type="region of interest" description="SAW" evidence="5">
    <location>
        <begin position="495"/>
        <end position="569"/>
    </location>
</feature>
<evidence type="ECO:0000256" key="3">
    <source>
        <dbReference type="ARBA" id="ARBA00023163"/>
    </source>
</evidence>
<keyword evidence="4" id="KW-0539">Nucleus</keyword>
<evidence type="ECO:0000313" key="8">
    <source>
        <dbReference type="Proteomes" id="UP001174677"/>
    </source>
</evidence>
<name>A0ABQ9MTM5_HEVBR</name>
<evidence type="ECO:0000256" key="6">
    <source>
        <dbReference type="SAM" id="MobiDB-lite"/>
    </source>
</evidence>
<reference evidence="7" key="1">
    <citation type="journal article" date="2023" name="Plant Biotechnol. J.">
        <title>Chromosome-level wild Hevea brasiliensis genome provides new tools for genomic-assisted breeding and valuable loci to elevate rubber yield.</title>
        <authorList>
            <person name="Cheng H."/>
            <person name="Song X."/>
            <person name="Hu Y."/>
            <person name="Wu T."/>
            <person name="Yang Q."/>
            <person name="An Z."/>
            <person name="Feng S."/>
            <person name="Deng Z."/>
            <person name="Wu W."/>
            <person name="Zeng X."/>
            <person name="Tu M."/>
            <person name="Wang X."/>
            <person name="Huang H."/>
        </authorList>
    </citation>
    <scope>NUCLEOTIDE SEQUENCE</scope>
    <source>
        <strain evidence="7">MT/VB/25A 57/8</strain>
    </source>
</reference>
<feature type="region of interest" description="Disordered" evidence="6">
    <location>
        <begin position="62"/>
        <end position="87"/>
    </location>
</feature>
<evidence type="ECO:0000256" key="2">
    <source>
        <dbReference type="ARBA" id="ARBA00023015"/>
    </source>
</evidence>
<keyword evidence="8" id="KW-1185">Reference proteome</keyword>
<comment type="caution">
    <text evidence="5">Lacks conserved residue(s) required for the propagation of feature annotation.</text>
</comment>
<organism evidence="7 8">
    <name type="scientific">Hevea brasiliensis</name>
    <name type="common">Para rubber tree</name>
    <name type="synonym">Siphonia brasiliensis</name>
    <dbReference type="NCBI Taxonomy" id="3981"/>
    <lineage>
        <taxon>Eukaryota</taxon>
        <taxon>Viridiplantae</taxon>
        <taxon>Streptophyta</taxon>
        <taxon>Embryophyta</taxon>
        <taxon>Tracheophyta</taxon>
        <taxon>Spermatophyta</taxon>
        <taxon>Magnoliopsida</taxon>
        <taxon>eudicotyledons</taxon>
        <taxon>Gunneridae</taxon>
        <taxon>Pentapetalae</taxon>
        <taxon>rosids</taxon>
        <taxon>fabids</taxon>
        <taxon>Malpighiales</taxon>
        <taxon>Euphorbiaceae</taxon>
        <taxon>Crotonoideae</taxon>
        <taxon>Micrandreae</taxon>
        <taxon>Hevea</taxon>
    </lineage>
</organism>
<evidence type="ECO:0000256" key="1">
    <source>
        <dbReference type="ARBA" id="ARBA00004123"/>
    </source>
</evidence>
<dbReference type="PANTHER" id="PTHR31636">
    <property type="entry name" value="OSJNBA0084A10.13 PROTEIN-RELATED"/>
    <property type="match status" value="1"/>
</dbReference>
<gene>
    <name evidence="7" type="ORF">P3X46_006715</name>
</gene>
<comment type="similarity">
    <text evidence="5">Belongs to the GRAS family.</text>
</comment>
<feature type="compositionally biased region" description="Polar residues" evidence="6">
    <location>
        <begin position="128"/>
        <end position="170"/>
    </location>
</feature>
<dbReference type="Pfam" id="PF03514">
    <property type="entry name" value="GRAS"/>
    <property type="match status" value="1"/>
</dbReference>
<protein>
    <submittedName>
        <fullName evidence="7">Uncharacterized protein</fullName>
    </submittedName>
</protein>
<feature type="compositionally biased region" description="Polar residues" evidence="6">
    <location>
        <begin position="62"/>
        <end position="76"/>
    </location>
</feature>
<accession>A0ABQ9MTM5</accession>
<dbReference type="InterPro" id="IPR005202">
    <property type="entry name" value="TF_GRAS"/>
</dbReference>
<feature type="compositionally biased region" description="Low complexity" evidence="6">
    <location>
        <begin position="77"/>
        <end position="87"/>
    </location>
</feature>
<feature type="short sequence motif" description="VHIID" evidence="5">
    <location>
        <begin position="307"/>
        <end position="311"/>
    </location>
</feature>
<feature type="region of interest" description="VHIID" evidence="5">
    <location>
        <begin position="276"/>
        <end position="341"/>
    </location>
</feature>
<dbReference type="PROSITE" id="PS50985">
    <property type="entry name" value="GRAS"/>
    <property type="match status" value="1"/>
</dbReference>
<dbReference type="EMBL" id="JARPOI010000004">
    <property type="protein sequence ID" value="KAJ9182758.1"/>
    <property type="molecule type" value="Genomic_DNA"/>
</dbReference>
<keyword evidence="2" id="KW-0805">Transcription regulation</keyword>
<comment type="caution">
    <text evidence="7">The sequence shown here is derived from an EMBL/GenBank/DDBJ whole genome shotgun (WGS) entry which is preliminary data.</text>
</comment>
<feature type="region of interest" description="Disordered" evidence="6">
    <location>
        <begin position="122"/>
        <end position="179"/>
    </location>
</feature>